<feature type="transmembrane region" description="Helical" evidence="5">
    <location>
        <begin position="121"/>
        <end position="138"/>
    </location>
</feature>
<keyword evidence="5" id="KW-0813">Transport</keyword>
<dbReference type="EC" id="7.1.1.-" evidence="5"/>
<comment type="function">
    <text evidence="5">NDH-1 shuttles electrons from NADH, via FMN and iron-sulfur (Fe-S) centers, to quinones in the respiratory chain. The immediate electron acceptor for the enzyme in this species is believed to be ubiquinone. Couples the redox reaction to proton translocation (for every two electrons transferred, four hydrogen ions are translocated across the cytoplasmic membrane), and thus conserves the redox energy in a proton gradient.</text>
</comment>
<keyword evidence="5" id="KW-0874">Quinone</keyword>
<feature type="transmembrane region" description="Helical" evidence="5">
    <location>
        <begin position="144"/>
        <end position="164"/>
    </location>
</feature>
<feature type="transmembrane region" description="Helical" evidence="5">
    <location>
        <begin position="220"/>
        <end position="241"/>
    </location>
</feature>
<comment type="subcellular location">
    <subcellularLocation>
        <location evidence="5">Cell inner membrane</location>
        <topology evidence="5">Multi-pass membrane protein</topology>
    </subcellularLocation>
    <subcellularLocation>
        <location evidence="1">Endomembrane system</location>
        <topology evidence="1">Multi-pass membrane protein</topology>
    </subcellularLocation>
    <subcellularLocation>
        <location evidence="6">Membrane</location>
        <topology evidence="6">Multi-pass membrane protein</topology>
    </subcellularLocation>
</comment>
<name>I4B4P5_TURPD</name>
<evidence type="ECO:0000256" key="5">
    <source>
        <dbReference type="HAMAP-Rule" id="MF_00445"/>
    </source>
</evidence>
<evidence type="ECO:0000256" key="2">
    <source>
        <dbReference type="ARBA" id="ARBA00022692"/>
    </source>
</evidence>
<dbReference type="HOGENOM" id="CLU_007100_1_5_12"/>
<feature type="transmembrane region" description="Helical" evidence="5">
    <location>
        <begin position="43"/>
        <end position="68"/>
    </location>
</feature>
<dbReference type="GO" id="GO:0042773">
    <property type="term" value="P:ATP synthesis coupled electron transport"/>
    <property type="evidence" value="ECO:0007669"/>
    <property type="project" value="InterPro"/>
</dbReference>
<evidence type="ECO:0000256" key="4">
    <source>
        <dbReference type="ARBA" id="ARBA00023136"/>
    </source>
</evidence>
<dbReference type="OrthoDB" id="9811718at2"/>
<evidence type="ECO:0000313" key="8">
    <source>
        <dbReference type="EMBL" id="AFM12252.1"/>
    </source>
</evidence>
<feature type="transmembrane region" description="Helical" evidence="5">
    <location>
        <begin position="176"/>
        <end position="200"/>
    </location>
</feature>
<feature type="transmembrane region" description="Helical" evidence="5">
    <location>
        <begin position="88"/>
        <end position="109"/>
    </location>
</feature>
<dbReference type="GO" id="GO:0050136">
    <property type="term" value="F:NADH dehydrogenase (quinone) (non-electrogenic) activity"/>
    <property type="evidence" value="ECO:0007669"/>
    <property type="project" value="UniProtKB-UniRule"/>
</dbReference>
<keyword evidence="5" id="KW-1278">Translocase</keyword>
<dbReference type="STRING" id="869212.Turpa_1604"/>
<keyword evidence="5" id="KW-0520">NAD</keyword>
<keyword evidence="3 5" id="KW-1133">Transmembrane helix</keyword>
<evidence type="ECO:0000256" key="3">
    <source>
        <dbReference type="ARBA" id="ARBA00022989"/>
    </source>
</evidence>
<dbReference type="GO" id="GO:0012505">
    <property type="term" value="C:endomembrane system"/>
    <property type="evidence" value="ECO:0007669"/>
    <property type="project" value="UniProtKB-SubCell"/>
</dbReference>
<dbReference type="KEGG" id="tpx:Turpa_1604"/>
<protein>
    <recommendedName>
        <fullName evidence="5">NADH-quinone oxidoreductase subunit N</fullName>
        <ecNumber evidence="5">7.1.1.-</ecNumber>
    </recommendedName>
    <alternativeName>
        <fullName evidence="5">NADH dehydrogenase I subunit N</fullName>
    </alternativeName>
    <alternativeName>
        <fullName evidence="5">NDH-1 subunit N</fullName>
    </alternativeName>
</protein>
<keyword evidence="5" id="KW-0830">Ubiquinone</keyword>
<comment type="subunit">
    <text evidence="5">NDH-1 is composed of 14 different subunits. Subunits NuoA, H, J, K, L, M, N constitute the membrane sector of the complex.</text>
</comment>
<evidence type="ECO:0000256" key="6">
    <source>
        <dbReference type="RuleBase" id="RU000320"/>
    </source>
</evidence>
<keyword evidence="8" id="KW-0560">Oxidoreductase</keyword>
<evidence type="ECO:0000259" key="7">
    <source>
        <dbReference type="Pfam" id="PF00361"/>
    </source>
</evidence>
<dbReference type="EMBL" id="CP002959">
    <property type="protein sequence ID" value="AFM12252.1"/>
    <property type="molecule type" value="Genomic_DNA"/>
</dbReference>
<sequence length="511" mass="53987">MLLTLNDLLAMAPQLLLVGGGLLVLTSQILIRGPGGARLAWNLTLVTLIATAIVVAFGLSDAAGKVTVLPQAFLGSDTVSAMNNTFRYTAFSANAILLFVALAILSLLFMRTLLPALNIDFAENYFLLLMSLAGYAYAVCAEDLITLFVGLELGSLPVIVLIGMNRESRTANEAALKYLLLSAFAVAFLLMGIALVYAGAGTLKLRELREIAPHFTKTRVLVLAQLFILTGFFFKLAAFPMQGYIADVYAGCTSAFTMVLASLSKAAAALLLFKVSMGVHDGFRQYLAPVLTLAAVGSMFVGTFSSLAATNLKRLLAYSSITNAGFLLCFLIIPAGTDVGIMGTLKQDAGSAFYIYVVGYAFASLLAFGAIAILEMQTGKNDITLDDLNGLAAHNRFVAWALGIGVLSFMGMPPLAGFFGKFFLFKYLAVSGNLTLAAIAGLASGISVYAYIRILKPIFLGESESPATADSPAAAPAQRAGAYVLIAVLSFFAAFSAFLYNSGVTAVQKIY</sequence>
<feature type="transmembrane region" description="Helical" evidence="5">
    <location>
        <begin position="353"/>
        <end position="376"/>
    </location>
</feature>
<comment type="catalytic activity">
    <reaction evidence="5">
        <text>a quinone + NADH + 5 H(+)(in) = a quinol + NAD(+) + 4 H(+)(out)</text>
        <dbReference type="Rhea" id="RHEA:57888"/>
        <dbReference type="ChEBI" id="CHEBI:15378"/>
        <dbReference type="ChEBI" id="CHEBI:24646"/>
        <dbReference type="ChEBI" id="CHEBI:57540"/>
        <dbReference type="ChEBI" id="CHEBI:57945"/>
        <dbReference type="ChEBI" id="CHEBI:132124"/>
    </reaction>
</comment>
<proteinExistence type="inferred from homology"/>
<dbReference type="GO" id="GO:0048038">
    <property type="term" value="F:quinone binding"/>
    <property type="evidence" value="ECO:0007669"/>
    <property type="project" value="UniProtKB-KW"/>
</dbReference>
<gene>
    <name evidence="5" type="primary">nuoN</name>
    <name evidence="8" type="ordered locus">Turpa_1604</name>
</gene>
<reference evidence="8 9" key="1">
    <citation type="submission" date="2012-06" db="EMBL/GenBank/DDBJ databases">
        <title>The complete chromosome of genome of Turneriella parva DSM 21527.</title>
        <authorList>
            <consortium name="US DOE Joint Genome Institute (JGI-PGF)"/>
            <person name="Lucas S."/>
            <person name="Han J."/>
            <person name="Lapidus A."/>
            <person name="Bruce D."/>
            <person name="Goodwin L."/>
            <person name="Pitluck S."/>
            <person name="Peters L."/>
            <person name="Kyrpides N."/>
            <person name="Mavromatis K."/>
            <person name="Ivanova N."/>
            <person name="Mikhailova N."/>
            <person name="Chertkov O."/>
            <person name="Detter J.C."/>
            <person name="Tapia R."/>
            <person name="Han C."/>
            <person name="Land M."/>
            <person name="Hauser L."/>
            <person name="Markowitz V."/>
            <person name="Cheng J.-F."/>
            <person name="Hugenholtz P."/>
            <person name="Woyke T."/>
            <person name="Wu D."/>
            <person name="Gronow S."/>
            <person name="Wellnitz S."/>
            <person name="Brambilla E."/>
            <person name="Klenk H.-P."/>
            <person name="Eisen J.A."/>
        </authorList>
    </citation>
    <scope>NUCLEOTIDE SEQUENCE [LARGE SCALE GENOMIC DNA]</scope>
    <source>
        <strain evidence="9">ATCC BAA-1111 / DSM 21527 / NCTC 11395 / H</strain>
    </source>
</reference>
<feature type="transmembrane region" description="Helical" evidence="5">
    <location>
        <begin position="248"/>
        <end position="273"/>
    </location>
</feature>
<keyword evidence="5" id="KW-1003">Cell membrane</keyword>
<dbReference type="PATRIC" id="fig|869212.3.peg.1600"/>
<feature type="domain" description="NADH:quinone oxidoreductase/Mrp antiporter transmembrane" evidence="7">
    <location>
        <begin position="141"/>
        <end position="446"/>
    </location>
</feature>
<keyword evidence="5" id="KW-0997">Cell inner membrane</keyword>
<accession>I4B4P5</accession>
<keyword evidence="4 5" id="KW-0472">Membrane</keyword>
<dbReference type="InterPro" id="IPR010096">
    <property type="entry name" value="NADH-Q_OxRdtase_suN/2"/>
</dbReference>
<dbReference type="GO" id="GO:0005886">
    <property type="term" value="C:plasma membrane"/>
    <property type="evidence" value="ECO:0007669"/>
    <property type="project" value="UniProtKB-SubCell"/>
</dbReference>
<dbReference type="AlphaFoldDB" id="I4B4P5"/>
<keyword evidence="9" id="KW-1185">Reference proteome</keyword>
<feature type="transmembrane region" description="Helical" evidence="5">
    <location>
        <begin position="285"/>
        <end position="308"/>
    </location>
</feature>
<evidence type="ECO:0000313" key="9">
    <source>
        <dbReference type="Proteomes" id="UP000006048"/>
    </source>
</evidence>
<feature type="transmembrane region" description="Helical" evidence="5">
    <location>
        <begin position="397"/>
        <end position="416"/>
    </location>
</feature>
<dbReference type="PANTHER" id="PTHR22773">
    <property type="entry name" value="NADH DEHYDROGENASE"/>
    <property type="match status" value="1"/>
</dbReference>
<dbReference type="Pfam" id="PF00361">
    <property type="entry name" value="Proton_antipo_M"/>
    <property type="match status" value="1"/>
</dbReference>
<feature type="transmembrane region" description="Helical" evidence="5">
    <location>
        <begin position="480"/>
        <end position="500"/>
    </location>
</feature>
<dbReference type="GO" id="GO:0008137">
    <property type="term" value="F:NADH dehydrogenase (ubiquinone) activity"/>
    <property type="evidence" value="ECO:0007669"/>
    <property type="project" value="InterPro"/>
</dbReference>
<organism evidence="8 9">
    <name type="scientific">Turneriella parva (strain ATCC BAA-1111 / DSM 21527 / NCTC 11395 / H)</name>
    <name type="common">Leptospira parva</name>
    <dbReference type="NCBI Taxonomy" id="869212"/>
    <lineage>
        <taxon>Bacteria</taxon>
        <taxon>Pseudomonadati</taxon>
        <taxon>Spirochaetota</taxon>
        <taxon>Spirochaetia</taxon>
        <taxon>Leptospirales</taxon>
        <taxon>Leptospiraceae</taxon>
        <taxon>Turneriella</taxon>
    </lineage>
</organism>
<feature type="transmembrane region" description="Helical" evidence="5">
    <location>
        <begin position="315"/>
        <end position="333"/>
    </location>
</feature>
<dbReference type="InterPro" id="IPR001750">
    <property type="entry name" value="ND/Mrp_TM"/>
</dbReference>
<feature type="transmembrane region" description="Helical" evidence="5">
    <location>
        <begin position="12"/>
        <end position="31"/>
    </location>
</feature>
<evidence type="ECO:0000256" key="1">
    <source>
        <dbReference type="ARBA" id="ARBA00004127"/>
    </source>
</evidence>
<dbReference type="RefSeq" id="WP_014802763.1">
    <property type="nucleotide sequence ID" value="NC_018020.1"/>
</dbReference>
<feature type="transmembrane region" description="Helical" evidence="5">
    <location>
        <begin position="428"/>
        <end position="452"/>
    </location>
</feature>
<keyword evidence="2 5" id="KW-0812">Transmembrane</keyword>
<dbReference type="Proteomes" id="UP000006048">
    <property type="component" value="Chromosome"/>
</dbReference>
<dbReference type="HAMAP" id="MF_00445">
    <property type="entry name" value="NDH1_NuoN_1"/>
    <property type="match status" value="1"/>
</dbReference>
<comment type="similarity">
    <text evidence="5">Belongs to the complex I subunit 2 family.</text>
</comment>